<accession>Q27ZI6</accession>
<dbReference type="Bgee" id="ENSMUSG00000074895">
    <property type="expression patterns" value="Expressed in secondary oocyte and 16 other cell types or tissues"/>
</dbReference>
<evidence type="ECO:0000313" key="1">
    <source>
        <dbReference type="EMBL" id="ABB88900.1"/>
    </source>
</evidence>
<gene>
    <name evidence="2 3" type="primary">Eif4e1b</name>
    <name evidence="1" type="synonym">Gm273</name>
</gene>
<protein>
    <submittedName>
        <fullName evidence="2">Eukaryotic translation initiation factor 4E family member 1B</fullName>
    </submittedName>
    <submittedName>
        <fullName evidence="1">Oocyte-specific eukaryotic translation initiation factor 4E-like isoform 7</fullName>
    </submittedName>
</protein>
<evidence type="ECO:0000313" key="3">
    <source>
        <dbReference type="MGI" id="MGI:2685119"/>
    </source>
</evidence>
<dbReference type="MGI" id="MGI:2685119">
    <property type="gene designation" value="Eif4e1b"/>
</dbReference>
<dbReference type="EMBL" id="DQ279479">
    <property type="protein sequence ID" value="ABB88900.1"/>
    <property type="molecule type" value="mRNA"/>
</dbReference>
<evidence type="ECO:0000313" key="4">
    <source>
        <dbReference type="Proteomes" id="UP000000589"/>
    </source>
</evidence>
<dbReference type="Antibodypedia" id="63751">
    <property type="antibodies" value="28 antibodies from 9 providers"/>
</dbReference>
<dbReference type="AGR" id="MGI:2685119"/>
<keyword evidence="4" id="KW-1185">Reference proteome</keyword>
<dbReference type="Pfam" id="PF01652">
    <property type="entry name" value="IF4E"/>
    <property type="match status" value="1"/>
</dbReference>
<keyword evidence="1" id="KW-0396">Initiation factor</keyword>
<name>Q27ZI6_MOUSE</name>
<dbReference type="Gene3D" id="3.30.760.10">
    <property type="entry name" value="RNA Cap, Translation Initiation Factor Eif4e"/>
    <property type="match status" value="1"/>
</dbReference>
<reference evidence="2 4" key="2">
    <citation type="journal article" date="2009" name="PLoS Biol.">
        <title>Lineage-specific biology revealed by a finished genome assembly of the mouse.</title>
        <authorList>
            <consortium name="Mouse Genome Sequencing Consortium"/>
            <person name="Church D.M."/>
            <person name="Goodstadt L."/>
            <person name="Hillier L.W."/>
            <person name="Zody M.C."/>
            <person name="Goldstein S."/>
            <person name="She X."/>
            <person name="Bult C.J."/>
            <person name="Agarwala R."/>
            <person name="Cherry J.L."/>
            <person name="DiCuccio M."/>
            <person name="Hlavina W."/>
            <person name="Kapustin Y."/>
            <person name="Meric P."/>
            <person name="Maglott D."/>
            <person name="Birtle Z."/>
            <person name="Marques A.C."/>
            <person name="Graves T."/>
            <person name="Zhou S."/>
            <person name="Teague B."/>
            <person name="Potamousis K."/>
            <person name="Churas C."/>
            <person name="Place M."/>
            <person name="Herschleb J."/>
            <person name="Runnheim R."/>
            <person name="Forrest D."/>
            <person name="Amos-Landgraf J."/>
            <person name="Schwartz D.C."/>
            <person name="Cheng Z."/>
            <person name="Lindblad-Toh K."/>
            <person name="Eichler E.E."/>
            <person name="Ponting C.P."/>
        </authorList>
    </citation>
    <scope>NUCLEOTIDE SEQUENCE [LARGE SCALE GENOMIC DNA]</scope>
    <source>
        <strain evidence="2 4">C57BL/6J</strain>
    </source>
</reference>
<dbReference type="AlphaFoldDB" id="Q27ZI6"/>
<dbReference type="Proteomes" id="UP000000589">
    <property type="component" value="Chromosome 13"/>
</dbReference>
<dbReference type="GeneTree" id="ENSGT00940000160838"/>
<reference evidence="2" key="3">
    <citation type="journal article" date="2011" name="PLoS Biol.">
        <title>Modernizing reference genome assemblies.</title>
        <authorList>
            <person name="Church D.M."/>
            <person name="Schneider V.A."/>
            <person name="Graves T."/>
            <person name="Auger K."/>
            <person name="Cunningham F."/>
            <person name="Bouk N."/>
            <person name="Chen H.C."/>
            <person name="Agarwala R."/>
            <person name="McLaren W.M."/>
            <person name="Ritchie G.R."/>
            <person name="Albracht D."/>
            <person name="Kremitzki M."/>
            <person name="Rock S."/>
            <person name="Kotkiewicz H."/>
            <person name="Kremitzki C."/>
            <person name="Wollam A."/>
            <person name="Trani L."/>
            <person name="Fulton L."/>
            <person name="Fulton R."/>
            <person name="Matthews L."/>
            <person name="Whitehead S."/>
            <person name="Chow W."/>
            <person name="Torrance J."/>
            <person name="Dunn M."/>
            <person name="Harden G."/>
            <person name="Threadgold G."/>
            <person name="Wood J."/>
            <person name="Collins J."/>
            <person name="Heath P."/>
            <person name="Griffiths G."/>
            <person name="Pelan S."/>
            <person name="Grafham D."/>
            <person name="Eichler E.E."/>
            <person name="Weinstock G."/>
            <person name="Mardis E.R."/>
            <person name="Wilson R.K."/>
            <person name="Howe K."/>
            <person name="Flicek P."/>
            <person name="Hubbard T."/>
        </authorList>
    </citation>
    <scope>NUCLEOTIDE SEQUENCE [LARGE SCALE GENOMIC DNA]</scope>
    <source>
        <strain evidence="2">C57BL/6J</strain>
    </source>
</reference>
<dbReference type="ExpressionAtlas" id="Q27ZI6">
    <property type="expression patterns" value="baseline and differential"/>
</dbReference>
<keyword evidence="1" id="KW-0648">Protein biosynthesis</keyword>
<organism evidence="1">
    <name type="scientific">Mus musculus</name>
    <name type="common">Mouse</name>
    <dbReference type="NCBI Taxonomy" id="10090"/>
    <lineage>
        <taxon>Eukaryota</taxon>
        <taxon>Metazoa</taxon>
        <taxon>Chordata</taxon>
        <taxon>Craniata</taxon>
        <taxon>Vertebrata</taxon>
        <taxon>Euteleostomi</taxon>
        <taxon>Mammalia</taxon>
        <taxon>Eutheria</taxon>
        <taxon>Euarchontoglires</taxon>
        <taxon>Glires</taxon>
        <taxon>Rodentia</taxon>
        <taxon>Myomorpha</taxon>
        <taxon>Muroidea</taxon>
        <taxon>Muridae</taxon>
        <taxon>Murinae</taxon>
        <taxon>Mus</taxon>
        <taxon>Mus</taxon>
    </lineage>
</organism>
<evidence type="ECO:0000313" key="2">
    <source>
        <dbReference type="Ensembl" id="ENSMUSP00000121625.2"/>
    </source>
</evidence>
<dbReference type="VEuPathDB" id="HostDB:ENSMUSG00000074895"/>
<dbReference type="GO" id="GO:0003723">
    <property type="term" value="F:RNA binding"/>
    <property type="evidence" value="ECO:0007669"/>
    <property type="project" value="InterPro"/>
</dbReference>
<dbReference type="InterPro" id="IPR001040">
    <property type="entry name" value="TIF_eIF_4E"/>
</dbReference>
<dbReference type="SUPFAM" id="SSF55418">
    <property type="entry name" value="eIF4e-like"/>
    <property type="match status" value="1"/>
</dbReference>
<dbReference type="Ensembl" id="ENSMUST00000126525.8">
    <property type="protein sequence ID" value="ENSMUSP00000121625.2"/>
    <property type="gene ID" value="ENSMUSG00000074895.11"/>
</dbReference>
<proteinExistence type="evidence at transcript level"/>
<reference evidence="1" key="1">
    <citation type="journal article" date="2006" name="Genes Dev.">
        <title>Cracking the egg: molecular dynamics and evolutionary aspects of the transition from the fully grown oocyte to embryo.</title>
        <authorList>
            <person name="Evsikov A.V."/>
            <person name="Graber J.H."/>
            <person name="Brockman J.M."/>
            <person name="Hampl A."/>
            <person name="Holbrook A.E."/>
            <person name="Singh P."/>
            <person name="Eppig J.J."/>
            <person name="Solter D."/>
            <person name="Knowles B.B."/>
        </authorList>
    </citation>
    <scope>NUCLEOTIDE SEQUENCE</scope>
    <source>
        <strain evidence="1">C57BL/6J</strain>
    </source>
</reference>
<dbReference type="GO" id="GO:0003743">
    <property type="term" value="F:translation initiation factor activity"/>
    <property type="evidence" value="ECO:0007669"/>
    <property type="project" value="UniProtKB-KW"/>
</dbReference>
<dbReference type="InterPro" id="IPR023398">
    <property type="entry name" value="TIF_eIF4e-like"/>
</dbReference>
<reference evidence="2" key="4">
    <citation type="submission" date="2025-05" db="UniProtKB">
        <authorList>
            <consortium name="Ensembl"/>
        </authorList>
    </citation>
    <scope>IDENTIFICATION</scope>
    <source>
        <strain evidence="2">C57BL/6J</strain>
    </source>
</reference>
<sequence length="156" mass="16933">MATSEVVSLPHPPFPEQLSSWGEKSGHQRVSLCNPGCPGSHSLDPAGLELKRSACLCLLSAGIKGGWVLWFFKNDRSRAWQDNLQLVTKFNTVEDFWAKASCPCGKTTETSRVAAGCSALTNNCATSNWTVCGWRRCCVWLGIVLRNTAGKCAVLS</sequence>